<dbReference type="Proteomes" id="UP000316425">
    <property type="component" value="Unassembled WGS sequence"/>
</dbReference>
<dbReference type="Pfam" id="PF13560">
    <property type="entry name" value="HTH_31"/>
    <property type="match status" value="1"/>
</dbReference>
<gene>
    <name evidence="2" type="ORF">FPQ13_09880</name>
</gene>
<evidence type="ECO:0000313" key="2">
    <source>
        <dbReference type="EMBL" id="TSJ62494.1"/>
    </source>
</evidence>
<feature type="domain" description="HTH cro/C1-type" evidence="1">
    <location>
        <begin position="9"/>
        <end position="64"/>
    </location>
</feature>
<protein>
    <submittedName>
        <fullName evidence="2">Helix-turn-helix domain-containing protein</fullName>
    </submittedName>
</protein>
<sequence length="71" mass="8257">MDLDIAKLIKVEKSKNGFTYEKIATEVGCSSSYVFRLEKGLRKEPSYTVVKRMIEMFGLSEDDLEKYRRKG</sequence>
<reference evidence="2 3" key="1">
    <citation type="submission" date="2019-07" db="EMBL/GenBank/DDBJ databases">
        <title>Allobacillus sp. nov. SKP isolated from shrimp paste of Euphausiacea.</title>
        <authorList>
            <person name="Kanchanasin P."/>
            <person name="Tanasupawat S."/>
            <person name="Shi W."/>
            <person name="Wu L."/>
            <person name="Ma J."/>
        </authorList>
    </citation>
    <scope>NUCLEOTIDE SEQUENCE [LARGE SCALE GENOMIC DNA]</scope>
    <source>
        <strain evidence="2 3">SKP4-8</strain>
    </source>
</reference>
<proteinExistence type="predicted"/>
<dbReference type="SUPFAM" id="SSF47413">
    <property type="entry name" value="lambda repressor-like DNA-binding domains"/>
    <property type="match status" value="1"/>
</dbReference>
<dbReference type="InterPro" id="IPR001387">
    <property type="entry name" value="Cro/C1-type_HTH"/>
</dbReference>
<keyword evidence="3" id="KW-1185">Reference proteome</keyword>
<dbReference type="OrthoDB" id="2971949at2"/>
<dbReference type="RefSeq" id="WP_144089167.1">
    <property type="nucleotide sequence ID" value="NZ_VMHE01000019.1"/>
</dbReference>
<evidence type="ECO:0000259" key="1">
    <source>
        <dbReference type="PROSITE" id="PS50943"/>
    </source>
</evidence>
<dbReference type="SMART" id="SM00530">
    <property type="entry name" value="HTH_XRE"/>
    <property type="match status" value="1"/>
</dbReference>
<comment type="caution">
    <text evidence="2">The sequence shown here is derived from an EMBL/GenBank/DDBJ whole genome shotgun (WGS) entry which is preliminary data.</text>
</comment>
<dbReference type="InterPro" id="IPR010982">
    <property type="entry name" value="Lambda_DNA-bd_dom_sf"/>
</dbReference>
<dbReference type="PROSITE" id="PS50943">
    <property type="entry name" value="HTH_CROC1"/>
    <property type="match status" value="1"/>
</dbReference>
<organism evidence="2 3">
    <name type="scientific">Allobacillus salarius</name>
    <dbReference type="NCBI Taxonomy" id="1955272"/>
    <lineage>
        <taxon>Bacteria</taxon>
        <taxon>Bacillati</taxon>
        <taxon>Bacillota</taxon>
        <taxon>Bacilli</taxon>
        <taxon>Bacillales</taxon>
        <taxon>Bacillaceae</taxon>
        <taxon>Allobacillus</taxon>
    </lineage>
</organism>
<name>A0A556PDQ5_9BACI</name>
<accession>A0A556PDQ5</accession>
<dbReference type="EMBL" id="VMHE01000019">
    <property type="protein sequence ID" value="TSJ62494.1"/>
    <property type="molecule type" value="Genomic_DNA"/>
</dbReference>
<dbReference type="GO" id="GO:0003677">
    <property type="term" value="F:DNA binding"/>
    <property type="evidence" value="ECO:0007669"/>
    <property type="project" value="InterPro"/>
</dbReference>
<evidence type="ECO:0000313" key="3">
    <source>
        <dbReference type="Proteomes" id="UP000316425"/>
    </source>
</evidence>
<dbReference type="AlphaFoldDB" id="A0A556PDQ5"/>
<dbReference type="Gene3D" id="1.10.260.40">
    <property type="entry name" value="lambda repressor-like DNA-binding domains"/>
    <property type="match status" value="1"/>
</dbReference>